<evidence type="ECO:0000256" key="1">
    <source>
        <dbReference type="ARBA" id="ARBA00001936"/>
    </source>
</evidence>
<dbReference type="PANTHER" id="PTHR12280:SF35">
    <property type="entry name" value="4'-PHOSPHOPANTETHEINE PHOSPHATASE"/>
    <property type="match status" value="1"/>
</dbReference>
<dbReference type="InterPro" id="IPR036075">
    <property type="entry name" value="ARMT-1-like_metal-bd_sf"/>
</dbReference>
<protein>
    <submittedName>
        <fullName evidence="7">Type II pantothenate kinase</fullName>
        <ecNumber evidence="7">2.7.1.33</ecNumber>
    </submittedName>
</protein>
<keyword evidence="4" id="KW-0378">Hydrolase</keyword>
<dbReference type="InterPro" id="IPR002791">
    <property type="entry name" value="ARMT1-like_metal-bd"/>
</dbReference>
<keyword evidence="5" id="KW-0464">Manganese</keyword>
<keyword evidence="2" id="KW-0533">Nickel</keyword>
<dbReference type="AlphaFoldDB" id="A0A7X0LJ78"/>
<dbReference type="Proteomes" id="UP000541810">
    <property type="component" value="Unassembled WGS sequence"/>
</dbReference>
<dbReference type="SUPFAM" id="SSF111321">
    <property type="entry name" value="AF1104-like"/>
    <property type="match status" value="1"/>
</dbReference>
<gene>
    <name evidence="7" type="ORF">HNQ40_000132</name>
</gene>
<keyword evidence="7" id="KW-0808">Transferase</keyword>
<evidence type="ECO:0000256" key="3">
    <source>
        <dbReference type="ARBA" id="ARBA00022723"/>
    </source>
</evidence>
<dbReference type="Gene3D" id="1.20.1700.10">
    <property type="entry name" value="AF1104-like"/>
    <property type="match status" value="1"/>
</dbReference>
<accession>A0A7X0LJ78</accession>
<dbReference type="InterPro" id="IPR035073">
    <property type="entry name" value="At2g17340_3_helix_bundle"/>
</dbReference>
<evidence type="ECO:0000256" key="4">
    <source>
        <dbReference type="ARBA" id="ARBA00022801"/>
    </source>
</evidence>
<evidence type="ECO:0000259" key="6">
    <source>
        <dbReference type="Pfam" id="PF01937"/>
    </source>
</evidence>
<keyword evidence="3" id="KW-0479">Metal-binding</keyword>
<dbReference type="InterPro" id="IPR004567">
    <property type="entry name" value="Type_II_PanK"/>
</dbReference>
<evidence type="ECO:0000313" key="7">
    <source>
        <dbReference type="EMBL" id="MBB6428326.1"/>
    </source>
</evidence>
<organism evidence="7 8">
    <name type="scientific">Algisphaera agarilytica</name>
    <dbReference type="NCBI Taxonomy" id="1385975"/>
    <lineage>
        <taxon>Bacteria</taxon>
        <taxon>Pseudomonadati</taxon>
        <taxon>Planctomycetota</taxon>
        <taxon>Phycisphaerae</taxon>
        <taxon>Phycisphaerales</taxon>
        <taxon>Phycisphaeraceae</taxon>
        <taxon>Algisphaera</taxon>
    </lineage>
</organism>
<evidence type="ECO:0000256" key="2">
    <source>
        <dbReference type="ARBA" id="ARBA00022596"/>
    </source>
</evidence>
<dbReference type="GO" id="GO:0005829">
    <property type="term" value="C:cytosol"/>
    <property type="evidence" value="ECO:0007669"/>
    <property type="project" value="TreeGrafter"/>
</dbReference>
<dbReference type="Gene3D" id="3.40.50.10880">
    <property type="entry name" value="Uncharacterised protein PF01937, DUF89, domain 3"/>
    <property type="match status" value="1"/>
</dbReference>
<name>A0A7X0LJ78_9BACT</name>
<dbReference type="GO" id="GO:0004594">
    <property type="term" value="F:pantothenate kinase activity"/>
    <property type="evidence" value="ECO:0007669"/>
    <property type="project" value="UniProtKB-EC"/>
</dbReference>
<dbReference type="Pfam" id="PF01937">
    <property type="entry name" value="ARMT1-like_dom"/>
    <property type="match status" value="1"/>
</dbReference>
<feature type="domain" description="Damage-control phosphatase ARMT1-like metal-binding" evidence="6">
    <location>
        <begin position="43"/>
        <end position="356"/>
    </location>
</feature>
<dbReference type="GO" id="GO:0046872">
    <property type="term" value="F:metal ion binding"/>
    <property type="evidence" value="ECO:0007669"/>
    <property type="project" value="UniProtKB-KW"/>
</dbReference>
<comment type="cofactor">
    <cofactor evidence="1">
        <name>Mn(2+)</name>
        <dbReference type="ChEBI" id="CHEBI:29035"/>
    </cofactor>
</comment>
<dbReference type="GO" id="GO:0016787">
    <property type="term" value="F:hydrolase activity"/>
    <property type="evidence" value="ECO:0007669"/>
    <property type="project" value="UniProtKB-KW"/>
</dbReference>
<dbReference type="RefSeq" id="WP_184675358.1">
    <property type="nucleotide sequence ID" value="NZ_JACHGY010000001.1"/>
</dbReference>
<sequence>MDASASTDTAVFPRLADPEGYRPCEWDLIENAERCAYWLDLFRRHFPTLLEAYRKEADDRGEDAEQVERAIGEALDRFNGYLDILGQDPAAFGSLDILKICYARERALRAAGIDDAYRLAKHTDTEHALALLPDLLQQLDAMPEAERRVAIIQGVFTGNIYDLGATETAAMFTDQRVDFHAVRAKLRPRPWRFDALDQWLERLDGPPHQAAVLFVDNAGPDVTLGMLPFARELLKRGTEVILTANTYPSLNDVTHDELGELVARIAAFDPVLRDARAAGRLTLVASGNNAPLIDLTRVSSELAEAVEAAGVDLVVLEGMGRAVETNLSARMTCDTLKLAMLKDTGVAEALDAEVFDLVMKFEPAPPQ</sequence>
<dbReference type="GO" id="GO:0015937">
    <property type="term" value="P:coenzyme A biosynthetic process"/>
    <property type="evidence" value="ECO:0007669"/>
    <property type="project" value="InterPro"/>
</dbReference>
<dbReference type="EMBL" id="JACHGY010000001">
    <property type="protein sequence ID" value="MBB6428326.1"/>
    <property type="molecule type" value="Genomic_DNA"/>
</dbReference>
<comment type="caution">
    <text evidence="7">The sequence shown here is derived from an EMBL/GenBank/DDBJ whole genome shotgun (WGS) entry which is preliminary data.</text>
</comment>
<dbReference type="EC" id="2.7.1.33" evidence="7"/>
<dbReference type="PANTHER" id="PTHR12280">
    <property type="entry name" value="PANTOTHENATE KINASE"/>
    <property type="match status" value="1"/>
</dbReference>
<keyword evidence="8" id="KW-1185">Reference proteome</keyword>
<dbReference type="GO" id="GO:0005524">
    <property type="term" value="F:ATP binding"/>
    <property type="evidence" value="ECO:0007669"/>
    <property type="project" value="InterPro"/>
</dbReference>
<reference evidence="7 8" key="1">
    <citation type="submission" date="2020-08" db="EMBL/GenBank/DDBJ databases">
        <title>Genomic Encyclopedia of Type Strains, Phase IV (KMG-IV): sequencing the most valuable type-strain genomes for metagenomic binning, comparative biology and taxonomic classification.</title>
        <authorList>
            <person name="Goeker M."/>
        </authorList>
    </citation>
    <scope>NUCLEOTIDE SEQUENCE [LARGE SCALE GENOMIC DNA]</scope>
    <source>
        <strain evidence="7 8">DSM 103725</strain>
    </source>
</reference>
<proteinExistence type="predicted"/>
<evidence type="ECO:0000313" key="8">
    <source>
        <dbReference type="Proteomes" id="UP000541810"/>
    </source>
</evidence>
<keyword evidence="7" id="KW-0418">Kinase</keyword>
<evidence type="ECO:0000256" key="5">
    <source>
        <dbReference type="ARBA" id="ARBA00023211"/>
    </source>
</evidence>